<name>A0ABW6QJ03_9NOCA</name>
<dbReference type="SUPFAM" id="SSF55729">
    <property type="entry name" value="Acyl-CoA N-acyltransferases (Nat)"/>
    <property type="match status" value="1"/>
</dbReference>
<evidence type="ECO:0000313" key="3">
    <source>
        <dbReference type="Proteomes" id="UP001601948"/>
    </source>
</evidence>
<dbReference type="Proteomes" id="UP001601948">
    <property type="component" value="Unassembled WGS sequence"/>
</dbReference>
<evidence type="ECO:0000259" key="1">
    <source>
        <dbReference type="PROSITE" id="PS51186"/>
    </source>
</evidence>
<dbReference type="InterPro" id="IPR000182">
    <property type="entry name" value="GNAT_dom"/>
</dbReference>
<dbReference type="PROSITE" id="PS51186">
    <property type="entry name" value="GNAT"/>
    <property type="match status" value="1"/>
</dbReference>
<dbReference type="RefSeq" id="WP_387711968.1">
    <property type="nucleotide sequence ID" value="NZ_JBIAPI010000001.1"/>
</dbReference>
<accession>A0ABW6QJ03</accession>
<feature type="domain" description="N-acetyltransferase" evidence="1">
    <location>
        <begin position="19"/>
        <end position="161"/>
    </location>
</feature>
<organism evidence="2 3">
    <name type="scientific">Nocardia suismassiliense</name>
    <dbReference type="NCBI Taxonomy" id="2077092"/>
    <lineage>
        <taxon>Bacteria</taxon>
        <taxon>Bacillati</taxon>
        <taxon>Actinomycetota</taxon>
        <taxon>Actinomycetes</taxon>
        <taxon>Mycobacteriales</taxon>
        <taxon>Nocardiaceae</taxon>
        <taxon>Nocardia</taxon>
    </lineage>
</organism>
<protein>
    <submittedName>
        <fullName evidence="2">GNAT family N-acetyltransferase</fullName>
        <ecNumber evidence="2">2.3.-.-</ecNumber>
    </submittedName>
</protein>
<keyword evidence="2" id="KW-0808">Transferase</keyword>
<keyword evidence="3" id="KW-1185">Reference proteome</keyword>
<dbReference type="Gene3D" id="3.40.630.30">
    <property type="match status" value="1"/>
</dbReference>
<gene>
    <name evidence="2" type="ORF">ACFYV7_00120</name>
</gene>
<keyword evidence="2" id="KW-0012">Acyltransferase</keyword>
<dbReference type="EC" id="2.3.-.-" evidence="2"/>
<proteinExistence type="predicted"/>
<sequence length="161" mass="16987">MHRNTEPVRLEPLKEGNLTLLLDAAVADADPLEVMPPVDGEPGWNAARRQAFLDFHRGRALRAEDPVEYTYLIAVGDRIVGAARLQPGEDGLEAGVWIGRSDRGCGVGRAVAEQLRAVAAEIGAHQVVATTTVDNSAARKLLDAAASTVDGGTVTAKLALD</sequence>
<evidence type="ECO:0000313" key="2">
    <source>
        <dbReference type="EMBL" id="MFF3221176.1"/>
    </source>
</evidence>
<dbReference type="InterPro" id="IPR016181">
    <property type="entry name" value="Acyl_CoA_acyltransferase"/>
</dbReference>
<comment type="caution">
    <text evidence="2">The sequence shown here is derived from an EMBL/GenBank/DDBJ whole genome shotgun (WGS) entry which is preliminary data.</text>
</comment>
<dbReference type="GO" id="GO:0016746">
    <property type="term" value="F:acyltransferase activity"/>
    <property type="evidence" value="ECO:0007669"/>
    <property type="project" value="UniProtKB-KW"/>
</dbReference>
<reference evidence="2 3" key="1">
    <citation type="submission" date="2024-10" db="EMBL/GenBank/DDBJ databases">
        <title>The Natural Products Discovery Center: Release of the First 8490 Sequenced Strains for Exploring Actinobacteria Biosynthetic Diversity.</title>
        <authorList>
            <person name="Kalkreuter E."/>
            <person name="Kautsar S.A."/>
            <person name="Yang D."/>
            <person name="Bader C.D."/>
            <person name="Teijaro C.N."/>
            <person name="Fluegel L."/>
            <person name="Davis C.M."/>
            <person name="Simpson J.R."/>
            <person name="Lauterbach L."/>
            <person name="Steele A.D."/>
            <person name="Gui C."/>
            <person name="Meng S."/>
            <person name="Li G."/>
            <person name="Viehrig K."/>
            <person name="Ye F."/>
            <person name="Su P."/>
            <person name="Kiefer A.F."/>
            <person name="Nichols A."/>
            <person name="Cepeda A.J."/>
            <person name="Yan W."/>
            <person name="Fan B."/>
            <person name="Jiang Y."/>
            <person name="Adhikari A."/>
            <person name="Zheng C.-J."/>
            <person name="Schuster L."/>
            <person name="Cowan T.M."/>
            <person name="Smanski M.J."/>
            <person name="Chevrette M.G."/>
            <person name="De Carvalho L.P.S."/>
            <person name="Shen B."/>
        </authorList>
    </citation>
    <scope>NUCLEOTIDE SEQUENCE [LARGE SCALE GENOMIC DNA]</scope>
    <source>
        <strain evidence="2 3">NPDC003040</strain>
    </source>
</reference>
<dbReference type="Pfam" id="PF00583">
    <property type="entry name" value="Acetyltransf_1"/>
    <property type="match status" value="1"/>
</dbReference>
<dbReference type="EMBL" id="JBIAPI010000001">
    <property type="protein sequence ID" value="MFF3221176.1"/>
    <property type="molecule type" value="Genomic_DNA"/>
</dbReference>